<dbReference type="Pfam" id="PF00078">
    <property type="entry name" value="RVT_1"/>
    <property type="match status" value="1"/>
</dbReference>
<dbReference type="EMBL" id="CACRXK020004347">
    <property type="protein sequence ID" value="CAB4002411.1"/>
    <property type="molecule type" value="Genomic_DNA"/>
</dbReference>
<gene>
    <name evidence="1" type="ORF">PACLA_8A049082</name>
</gene>
<dbReference type="InterPro" id="IPR000477">
    <property type="entry name" value="RT_dom"/>
</dbReference>
<evidence type="ECO:0000313" key="1">
    <source>
        <dbReference type="EMBL" id="CAB4002411.1"/>
    </source>
</evidence>
<feature type="non-terminal residue" evidence="1">
    <location>
        <position position="99"/>
    </location>
</feature>
<dbReference type="AlphaFoldDB" id="A0A7D9I7T9"/>
<dbReference type="PROSITE" id="PS50878">
    <property type="entry name" value="RT_POL"/>
    <property type="match status" value="1"/>
</dbReference>
<dbReference type="SUPFAM" id="SSF56672">
    <property type="entry name" value="DNA/RNA polymerases"/>
    <property type="match status" value="1"/>
</dbReference>
<organism evidence="1 2">
    <name type="scientific">Paramuricea clavata</name>
    <name type="common">Red gorgonian</name>
    <name type="synonym">Violescent sea-whip</name>
    <dbReference type="NCBI Taxonomy" id="317549"/>
    <lineage>
        <taxon>Eukaryota</taxon>
        <taxon>Metazoa</taxon>
        <taxon>Cnidaria</taxon>
        <taxon>Anthozoa</taxon>
        <taxon>Octocorallia</taxon>
        <taxon>Malacalcyonacea</taxon>
        <taxon>Plexauridae</taxon>
        <taxon>Paramuricea</taxon>
    </lineage>
</organism>
<keyword evidence="2" id="KW-1185">Reference proteome</keyword>
<reference evidence="1" key="1">
    <citation type="submission" date="2020-04" db="EMBL/GenBank/DDBJ databases">
        <authorList>
            <person name="Alioto T."/>
            <person name="Alioto T."/>
            <person name="Gomez Garrido J."/>
        </authorList>
    </citation>
    <scope>NUCLEOTIDE SEQUENCE</scope>
    <source>
        <strain evidence="1">A484AB</strain>
    </source>
</reference>
<evidence type="ECO:0000313" key="2">
    <source>
        <dbReference type="Proteomes" id="UP001152795"/>
    </source>
</evidence>
<proteinExistence type="predicted"/>
<dbReference type="InterPro" id="IPR043502">
    <property type="entry name" value="DNA/RNA_pol_sf"/>
</dbReference>
<dbReference type="OrthoDB" id="3261222at2759"/>
<dbReference type="PANTHER" id="PTHR33332">
    <property type="entry name" value="REVERSE TRANSCRIPTASE DOMAIN-CONTAINING PROTEIN"/>
    <property type="match status" value="1"/>
</dbReference>
<name>A0A7D9I7T9_PARCT</name>
<accession>A0A7D9I7T9</accession>
<dbReference type="Proteomes" id="UP001152795">
    <property type="component" value="Unassembled WGS sequence"/>
</dbReference>
<comment type="caution">
    <text evidence="1">The sequence shown here is derived from an EMBL/GenBank/DDBJ whole genome shotgun (WGS) entry which is preliminary data.</text>
</comment>
<sequence length="99" mass="11129">MDNGEITGLISVDIRKAFDSIDHKILLRKMQDQFGVQDFELKWFQSYLTKRSQVCVVNGHTSLAKEIVCGVPQGSILGPLMFLLYINDLPECLKNTTPG</sequence>
<protein>
    <submittedName>
        <fullName evidence="1">Uncharacterized protein</fullName>
    </submittedName>
</protein>